<proteinExistence type="predicted"/>
<keyword evidence="2" id="KW-1185">Reference proteome</keyword>
<protein>
    <submittedName>
        <fullName evidence="1">Uncharacterized protein</fullName>
    </submittedName>
</protein>
<evidence type="ECO:0000313" key="2">
    <source>
        <dbReference type="Proteomes" id="UP001314169"/>
    </source>
</evidence>
<accession>A0ABP0AEE4</accession>
<gene>
    <name evidence="1" type="ORF">MPIPNATIZW_LOCUS17166</name>
</gene>
<name>A0ABP0AEE4_PIPNA</name>
<evidence type="ECO:0000313" key="1">
    <source>
        <dbReference type="EMBL" id="CAK6448860.1"/>
    </source>
</evidence>
<organism evidence="1 2">
    <name type="scientific">Pipistrellus nathusii</name>
    <name type="common">Nathusius' pipistrelle</name>
    <dbReference type="NCBI Taxonomy" id="59473"/>
    <lineage>
        <taxon>Eukaryota</taxon>
        <taxon>Metazoa</taxon>
        <taxon>Chordata</taxon>
        <taxon>Craniata</taxon>
        <taxon>Vertebrata</taxon>
        <taxon>Euteleostomi</taxon>
        <taxon>Mammalia</taxon>
        <taxon>Eutheria</taxon>
        <taxon>Laurasiatheria</taxon>
        <taxon>Chiroptera</taxon>
        <taxon>Yangochiroptera</taxon>
        <taxon>Vespertilionidae</taxon>
        <taxon>Pipistrellus</taxon>
    </lineage>
</organism>
<sequence length="115" mass="11968">MRRLQSLGNSVGRAGACRGRPGLGLHRHLRLSPFHVCLCARCSVLCSPADSGATCGHVGLPAYTDLGVQSCTARWVCVHPGLGVGGWGGVQEHGVCPSESADIVGQPKIFLFFAA</sequence>
<dbReference type="EMBL" id="OY882866">
    <property type="protein sequence ID" value="CAK6448860.1"/>
    <property type="molecule type" value="Genomic_DNA"/>
</dbReference>
<dbReference type="Proteomes" id="UP001314169">
    <property type="component" value="Chromosome 9"/>
</dbReference>
<reference evidence="1" key="1">
    <citation type="submission" date="2023-12" db="EMBL/GenBank/DDBJ databases">
        <authorList>
            <person name="Brown T."/>
        </authorList>
    </citation>
    <scope>NUCLEOTIDE SEQUENCE</scope>
</reference>